<dbReference type="PANTHER" id="PTHR43507:SF20">
    <property type="entry name" value="NADH-UBIQUINONE OXIDOREDUCTASE CHAIN 4"/>
    <property type="match status" value="1"/>
</dbReference>
<gene>
    <name evidence="19" type="primary">ND4</name>
</gene>
<feature type="transmembrane region" description="Helical" evidence="16">
    <location>
        <begin position="137"/>
        <end position="162"/>
    </location>
</feature>
<dbReference type="Pfam" id="PF01059">
    <property type="entry name" value="Oxidored_q5_N"/>
    <property type="match status" value="1"/>
</dbReference>
<keyword evidence="14 16" id="KW-0472">Membrane</keyword>
<keyword evidence="5 16" id="KW-0813">Transport</keyword>
<evidence type="ECO:0000256" key="10">
    <source>
        <dbReference type="ARBA" id="ARBA00022989"/>
    </source>
</evidence>
<evidence type="ECO:0000256" key="15">
    <source>
        <dbReference type="ARBA" id="ARBA00049551"/>
    </source>
</evidence>
<keyword evidence="11 16" id="KW-0520">NAD</keyword>
<dbReference type="EMBL" id="KP892752">
    <property type="protein sequence ID" value="AKE32139.1"/>
    <property type="molecule type" value="Genomic_DNA"/>
</dbReference>
<keyword evidence="13 16" id="KW-0496">Mitochondrion</keyword>
<evidence type="ECO:0000256" key="3">
    <source>
        <dbReference type="ARBA" id="ARBA00012944"/>
    </source>
</evidence>
<evidence type="ECO:0000259" key="17">
    <source>
        <dbReference type="Pfam" id="PF00361"/>
    </source>
</evidence>
<dbReference type="AlphaFoldDB" id="A0A0F6QNX1"/>
<reference evidence="19" key="1">
    <citation type="journal article" date="2015" name="Am. Mus. Novit.">
        <title>The mitochondrial genome of Allonautilus (Mollusca: Cephalopoda): base composition, non-coding region variation, and phylogenetic divergence.</title>
        <authorList>
            <person name="Groth J.G."/>
            <person name="Arbisser I."/>
            <person name="Landman N.H."/>
            <person name="Barrowclough G.F."/>
        </authorList>
    </citation>
    <scope>NUCLEOTIDE SEQUENCE</scope>
</reference>
<evidence type="ECO:0000256" key="11">
    <source>
        <dbReference type="ARBA" id="ARBA00023027"/>
    </source>
</evidence>
<geneLocation type="mitochondrion" evidence="19"/>
<evidence type="ECO:0000256" key="9">
    <source>
        <dbReference type="ARBA" id="ARBA00022982"/>
    </source>
</evidence>
<name>A0A0F6QNX1_9MOLL</name>
<protein>
    <recommendedName>
        <fullName evidence="4 16">NADH-ubiquinone oxidoreductase chain 4</fullName>
        <ecNumber evidence="3 16">7.1.1.2</ecNumber>
    </recommendedName>
</protein>
<keyword evidence="8" id="KW-1278">Translocase</keyword>
<dbReference type="GO" id="GO:0042773">
    <property type="term" value="P:ATP synthesis coupled electron transport"/>
    <property type="evidence" value="ECO:0007669"/>
    <property type="project" value="InterPro"/>
</dbReference>
<evidence type="ECO:0000256" key="13">
    <source>
        <dbReference type="ARBA" id="ARBA00023128"/>
    </source>
</evidence>
<feature type="transmembrane region" description="Helical" evidence="16">
    <location>
        <begin position="219"/>
        <end position="242"/>
    </location>
</feature>
<feature type="transmembrane region" description="Helical" evidence="16">
    <location>
        <begin position="182"/>
        <end position="207"/>
    </location>
</feature>
<dbReference type="GO" id="GO:0031966">
    <property type="term" value="C:mitochondrial membrane"/>
    <property type="evidence" value="ECO:0007669"/>
    <property type="project" value="UniProtKB-SubCell"/>
</dbReference>
<keyword evidence="9 16" id="KW-0249">Electron transport</keyword>
<comment type="catalytic activity">
    <reaction evidence="15 16">
        <text>a ubiquinone + NADH + 5 H(+)(in) = a ubiquinol + NAD(+) + 4 H(+)(out)</text>
        <dbReference type="Rhea" id="RHEA:29091"/>
        <dbReference type="Rhea" id="RHEA-COMP:9565"/>
        <dbReference type="Rhea" id="RHEA-COMP:9566"/>
        <dbReference type="ChEBI" id="CHEBI:15378"/>
        <dbReference type="ChEBI" id="CHEBI:16389"/>
        <dbReference type="ChEBI" id="CHEBI:17976"/>
        <dbReference type="ChEBI" id="CHEBI:57540"/>
        <dbReference type="ChEBI" id="CHEBI:57945"/>
        <dbReference type="EC" id="7.1.1.2"/>
    </reaction>
</comment>
<dbReference type="GeneID" id="24251924"/>
<evidence type="ECO:0000256" key="6">
    <source>
        <dbReference type="ARBA" id="ARBA00022660"/>
    </source>
</evidence>
<dbReference type="GO" id="GO:0048039">
    <property type="term" value="F:ubiquinone binding"/>
    <property type="evidence" value="ECO:0007669"/>
    <property type="project" value="TreeGrafter"/>
</dbReference>
<evidence type="ECO:0000256" key="7">
    <source>
        <dbReference type="ARBA" id="ARBA00022692"/>
    </source>
</evidence>
<dbReference type="RefSeq" id="YP_009136915.1">
    <property type="nucleotide sequence ID" value="NC_026997.1"/>
</dbReference>
<comment type="function">
    <text evidence="16">Core subunit of the mitochondrial membrane respiratory chain NADH dehydrogenase (Complex I) which catalyzes electron transfer from NADH through the respiratory chain, using ubiquinone as an electron acceptor. Essential for the catalytic activity and assembly of complex I.</text>
</comment>
<dbReference type="CTD" id="4538"/>
<evidence type="ECO:0000313" key="19">
    <source>
        <dbReference type="EMBL" id="AKE32139.1"/>
    </source>
</evidence>
<feature type="transmembrane region" description="Helical" evidence="16">
    <location>
        <begin position="276"/>
        <end position="298"/>
    </location>
</feature>
<feature type="transmembrane region" description="Helical" evidence="16">
    <location>
        <begin position="379"/>
        <end position="404"/>
    </location>
</feature>
<keyword evidence="7 16" id="KW-0812">Transmembrane</keyword>
<proteinExistence type="inferred from homology"/>
<sequence>MLGCVFALGGVLVLVDKEVWEVSKGGLFLGSVYLLASFSGGESGVFGGCMVVDGLSGPLLLLSLWVSVLMYLASEGSVKGGGSEKVFCGLVNLLCLVLLVCFCCSSFVWFYVFFELSLLPTLGLILGWGYQPERLQAGVYLVMYTVTFSLFLLAGLMCVWGWEGSLSMVVVEYSLVGLVEGWGVFWCFVFLGAFLVKLPIFLVHVWLPKAHVEAPIAGSMILAGVLLKLGGYGVLRVLAVLLKGMGWSGGWLFVICLWGGVLTSLVCIRQSDVKSLIAYSSIGHMGVMLAGCLSGFWWGWQGALMMMLAHGLCSSGLFCLANMMYLKIKTRSLYLVKGGLTVSPVICAYWFLFCVFNMAGPPSVNLISELMLYISMGGYSLFAGGFIVLLSFLGGVYNLVLYVSTQHGEMAEYVCVGGDGSGGEYLLLLLHIFPLVGYVVGCGGLYWWY</sequence>
<evidence type="ECO:0000256" key="5">
    <source>
        <dbReference type="ARBA" id="ARBA00022448"/>
    </source>
</evidence>
<dbReference type="GO" id="GO:0008137">
    <property type="term" value="F:NADH dehydrogenase (ubiquinone) activity"/>
    <property type="evidence" value="ECO:0007669"/>
    <property type="project" value="UniProtKB-UniRule"/>
</dbReference>
<evidence type="ECO:0000256" key="2">
    <source>
        <dbReference type="ARBA" id="ARBA00009025"/>
    </source>
</evidence>
<dbReference type="EC" id="7.1.1.2" evidence="3 16"/>
<organism evidence="19">
    <name type="scientific">Allonautilus scrobiculatus</name>
    <dbReference type="NCBI Taxonomy" id="34575"/>
    <lineage>
        <taxon>Eukaryota</taxon>
        <taxon>Metazoa</taxon>
        <taxon>Spiralia</taxon>
        <taxon>Lophotrochozoa</taxon>
        <taxon>Mollusca</taxon>
        <taxon>Cephalopoda</taxon>
        <taxon>Nautiloidea</taxon>
        <taxon>Nautilida</taxon>
        <taxon>Nautilidae</taxon>
        <taxon>Allonautilus</taxon>
    </lineage>
</organism>
<evidence type="ECO:0000256" key="14">
    <source>
        <dbReference type="ARBA" id="ARBA00023136"/>
    </source>
</evidence>
<feature type="domain" description="NADH:quinone oxidoreductase/Mrp antiporter transmembrane" evidence="17">
    <location>
        <begin position="106"/>
        <end position="393"/>
    </location>
</feature>
<feature type="transmembrane region" description="Helical" evidence="16">
    <location>
        <begin position="55"/>
        <end position="74"/>
    </location>
</feature>
<dbReference type="GO" id="GO:0003954">
    <property type="term" value="F:NADH dehydrogenase activity"/>
    <property type="evidence" value="ECO:0007669"/>
    <property type="project" value="TreeGrafter"/>
</dbReference>
<feature type="domain" description="NADH:ubiquinone oxidoreductase chain 4 N-terminal" evidence="18">
    <location>
        <begin position="22"/>
        <end position="100"/>
    </location>
</feature>
<dbReference type="PANTHER" id="PTHR43507">
    <property type="entry name" value="NADH-UBIQUINONE OXIDOREDUCTASE CHAIN 4"/>
    <property type="match status" value="1"/>
</dbReference>
<feature type="transmembrane region" description="Helical" evidence="16">
    <location>
        <begin position="425"/>
        <end position="448"/>
    </location>
</feature>
<feature type="transmembrane region" description="Helical" evidence="16">
    <location>
        <begin position="114"/>
        <end position="130"/>
    </location>
</feature>
<evidence type="ECO:0000256" key="12">
    <source>
        <dbReference type="ARBA" id="ARBA00023075"/>
    </source>
</evidence>
<evidence type="ECO:0000256" key="16">
    <source>
        <dbReference type="RuleBase" id="RU003297"/>
    </source>
</evidence>
<feature type="transmembrane region" description="Helical" evidence="16">
    <location>
        <begin position="338"/>
        <end position="359"/>
    </location>
</feature>
<dbReference type="InterPro" id="IPR001750">
    <property type="entry name" value="ND/Mrp_TM"/>
</dbReference>
<evidence type="ECO:0000259" key="18">
    <source>
        <dbReference type="Pfam" id="PF01059"/>
    </source>
</evidence>
<evidence type="ECO:0000256" key="4">
    <source>
        <dbReference type="ARBA" id="ARBA00021006"/>
    </source>
</evidence>
<comment type="subcellular location">
    <subcellularLocation>
        <location evidence="1 16">Mitochondrion membrane</location>
        <topology evidence="1 16">Multi-pass membrane protein</topology>
    </subcellularLocation>
</comment>
<evidence type="ECO:0000256" key="8">
    <source>
        <dbReference type="ARBA" id="ARBA00022967"/>
    </source>
</evidence>
<dbReference type="PRINTS" id="PR01437">
    <property type="entry name" value="NUOXDRDTASE4"/>
</dbReference>
<keyword evidence="12 16" id="KW-0830">Ubiquinone</keyword>
<dbReference type="Pfam" id="PF00361">
    <property type="entry name" value="Proton_antipo_M"/>
    <property type="match status" value="1"/>
</dbReference>
<dbReference type="InterPro" id="IPR000260">
    <property type="entry name" value="NADH4_N"/>
</dbReference>
<comment type="similarity">
    <text evidence="2 16">Belongs to the complex I subunit 4 family.</text>
</comment>
<dbReference type="GO" id="GO:0015990">
    <property type="term" value="P:electron transport coupled proton transport"/>
    <property type="evidence" value="ECO:0007669"/>
    <property type="project" value="TreeGrafter"/>
</dbReference>
<keyword evidence="6 16" id="KW-0679">Respiratory chain</keyword>
<dbReference type="InterPro" id="IPR003918">
    <property type="entry name" value="NADH_UbQ_OxRdtase"/>
</dbReference>
<accession>A0A0F6QNX1</accession>
<feature type="transmembrane region" description="Helical" evidence="16">
    <location>
        <begin position="304"/>
        <end position="326"/>
    </location>
</feature>
<evidence type="ECO:0000256" key="1">
    <source>
        <dbReference type="ARBA" id="ARBA00004225"/>
    </source>
</evidence>
<feature type="transmembrane region" description="Helical" evidence="16">
    <location>
        <begin position="86"/>
        <end position="108"/>
    </location>
</feature>
<keyword evidence="10 16" id="KW-1133">Transmembrane helix</keyword>
<feature type="transmembrane region" description="Helical" evidence="16">
    <location>
        <begin position="248"/>
        <end position="269"/>
    </location>
</feature>